<dbReference type="PANTHER" id="PTHR10655">
    <property type="entry name" value="LYSOPHOSPHOLIPASE-RELATED"/>
    <property type="match status" value="1"/>
</dbReference>
<comment type="similarity">
    <text evidence="1">Belongs to the AB hydrolase superfamily. AB hydrolase 2 family.</text>
</comment>
<evidence type="ECO:0000313" key="5">
    <source>
        <dbReference type="EMBL" id="CAK9004651.1"/>
    </source>
</evidence>
<dbReference type="Gene3D" id="3.40.50.1820">
    <property type="entry name" value="alpha/beta hydrolase"/>
    <property type="match status" value="1"/>
</dbReference>
<organism evidence="5 7">
    <name type="scientific">Durusdinium trenchii</name>
    <dbReference type="NCBI Taxonomy" id="1381693"/>
    <lineage>
        <taxon>Eukaryota</taxon>
        <taxon>Sar</taxon>
        <taxon>Alveolata</taxon>
        <taxon>Dinophyceae</taxon>
        <taxon>Suessiales</taxon>
        <taxon>Symbiodiniaceae</taxon>
        <taxon>Durusdinium</taxon>
    </lineage>
</organism>
<dbReference type="SUPFAM" id="SSF53474">
    <property type="entry name" value="alpha/beta-Hydrolases"/>
    <property type="match status" value="1"/>
</dbReference>
<feature type="compositionally biased region" description="Polar residues" evidence="3">
    <location>
        <begin position="406"/>
        <end position="417"/>
    </location>
</feature>
<keyword evidence="2" id="KW-0378">Hydrolase</keyword>
<sequence>MGSKAELGKPLILGGSGQSQSGSPDASPVVLWLHGFGDSPGGWATALQPFRTSIDADWRWIHLCAPLLPQPCFANRKLRAWGQFKTQERIRVGSVDYADEDIVGAYASSVEAVLSELQKLQESVPANRLLIGGFSQGAAVALECALRHPHALAGCIVLSGWARPPARDLLASCKLTDQCQGVTKTPFLLCHGESDDMVDIGCAEAAAEMLRDANLPVQFHKYPGLKHEPCPDLLNVVVEFMCRNLDHPIPSVISWDNESESASEETLMYVSKIQLETLQRQATAGCIDKSSIEELLDPSTLADTEVLVPILVQPKELLSTPPSTAIKAIAESAKGTRETSGSTGLAEITVQEWRRLRDDSIGEQGEEEALSNDEETEGESAENEAGGESDESEQEPPQKRPRVEAASSSTGAGQPDR</sequence>
<dbReference type="InterPro" id="IPR003140">
    <property type="entry name" value="PLipase/COase/thioEstase"/>
</dbReference>
<dbReference type="EMBL" id="CAXAMM010004758">
    <property type="protein sequence ID" value="CAK9004816.1"/>
    <property type="molecule type" value="Genomic_DNA"/>
</dbReference>
<evidence type="ECO:0000313" key="7">
    <source>
        <dbReference type="Proteomes" id="UP001642464"/>
    </source>
</evidence>
<dbReference type="EMBL" id="CAXAMM010004714">
    <property type="protein sequence ID" value="CAK9004651.1"/>
    <property type="molecule type" value="Genomic_DNA"/>
</dbReference>
<evidence type="ECO:0000313" key="6">
    <source>
        <dbReference type="EMBL" id="CAK9004816.1"/>
    </source>
</evidence>
<reference evidence="5 7" key="1">
    <citation type="submission" date="2024-02" db="EMBL/GenBank/DDBJ databases">
        <authorList>
            <person name="Chen Y."/>
            <person name="Shah S."/>
            <person name="Dougan E. K."/>
            <person name="Thang M."/>
            <person name="Chan C."/>
        </authorList>
    </citation>
    <scope>NUCLEOTIDE SEQUENCE [LARGE SCALE GENOMIC DNA]</scope>
</reference>
<dbReference type="Proteomes" id="UP001642464">
    <property type="component" value="Unassembled WGS sequence"/>
</dbReference>
<feature type="domain" description="Phospholipase/carboxylesterase/thioesterase" evidence="4">
    <location>
        <begin position="21"/>
        <end position="241"/>
    </location>
</feature>
<protein>
    <submittedName>
        <fullName evidence="5">Acyl-protein thioesterase 2 (APT-2) (Lysophospholipase 2) (Lysophospholipase II) (LPL-II) (LysoPLA II) (MLyso II)</fullName>
    </submittedName>
</protein>
<gene>
    <name evidence="5" type="ORF">SCF082_LOCUS8279</name>
    <name evidence="6" type="ORF">SCF082_LOCUS8334</name>
</gene>
<evidence type="ECO:0000256" key="2">
    <source>
        <dbReference type="ARBA" id="ARBA00022801"/>
    </source>
</evidence>
<dbReference type="InterPro" id="IPR029058">
    <property type="entry name" value="AB_hydrolase_fold"/>
</dbReference>
<feature type="compositionally biased region" description="Acidic residues" evidence="3">
    <location>
        <begin position="364"/>
        <end position="394"/>
    </location>
</feature>
<name>A0ABP0IPZ3_9DINO</name>
<feature type="region of interest" description="Disordered" evidence="3">
    <location>
        <begin position="359"/>
        <end position="417"/>
    </location>
</feature>
<dbReference type="InterPro" id="IPR050565">
    <property type="entry name" value="LYPA1-2/EST-like"/>
</dbReference>
<keyword evidence="7" id="KW-1185">Reference proteome</keyword>
<comment type="caution">
    <text evidence="5">The sequence shown here is derived from an EMBL/GenBank/DDBJ whole genome shotgun (WGS) entry which is preliminary data.</text>
</comment>
<evidence type="ECO:0000256" key="1">
    <source>
        <dbReference type="ARBA" id="ARBA00006499"/>
    </source>
</evidence>
<accession>A0ABP0IPZ3</accession>
<dbReference type="Pfam" id="PF02230">
    <property type="entry name" value="Abhydrolase_2"/>
    <property type="match status" value="1"/>
</dbReference>
<proteinExistence type="inferred from homology"/>
<evidence type="ECO:0000256" key="3">
    <source>
        <dbReference type="SAM" id="MobiDB-lite"/>
    </source>
</evidence>
<dbReference type="PANTHER" id="PTHR10655:SF17">
    <property type="entry name" value="LYSOPHOSPHOLIPASE-LIKE PROTEIN 1"/>
    <property type="match status" value="1"/>
</dbReference>
<evidence type="ECO:0000259" key="4">
    <source>
        <dbReference type="Pfam" id="PF02230"/>
    </source>
</evidence>